<evidence type="ECO:0000256" key="3">
    <source>
        <dbReference type="ARBA" id="ARBA00022801"/>
    </source>
</evidence>
<dbReference type="PANTHER" id="PTHR34218:SF3">
    <property type="entry name" value="ACYL-HOMOSERINE LACTONE ACYLASE PVDQ"/>
    <property type="match status" value="1"/>
</dbReference>
<evidence type="ECO:0000313" key="7">
    <source>
        <dbReference type="Proteomes" id="UP000568380"/>
    </source>
</evidence>
<evidence type="ECO:0000313" key="6">
    <source>
        <dbReference type="EMBL" id="MBB5082037.1"/>
    </source>
</evidence>
<dbReference type="RefSeq" id="WP_184969899.1">
    <property type="nucleotide sequence ID" value="NZ_JACHIN010000012.1"/>
</dbReference>
<keyword evidence="3" id="KW-0378">Hydrolase</keyword>
<dbReference type="InterPro" id="IPR002692">
    <property type="entry name" value="S45"/>
</dbReference>
<dbReference type="EMBL" id="JACHIN010000012">
    <property type="protein sequence ID" value="MBB5082037.1"/>
    <property type="molecule type" value="Genomic_DNA"/>
</dbReference>
<gene>
    <name evidence="6" type="ORF">HNR40_007532</name>
</gene>
<dbReference type="SUPFAM" id="SSF56235">
    <property type="entry name" value="N-terminal nucleophile aminohydrolases (Ntn hydrolases)"/>
    <property type="match status" value="1"/>
</dbReference>
<evidence type="ECO:0000256" key="5">
    <source>
        <dbReference type="SAM" id="MobiDB-lite"/>
    </source>
</evidence>
<feature type="region of interest" description="Disordered" evidence="5">
    <location>
        <begin position="421"/>
        <end position="448"/>
    </location>
</feature>
<accession>A0A7W8A9C4</accession>
<dbReference type="InterPro" id="IPR043147">
    <property type="entry name" value="Penicillin_amidase_A-knob"/>
</dbReference>
<proteinExistence type="inferred from homology"/>
<feature type="region of interest" description="Disordered" evidence="5">
    <location>
        <begin position="350"/>
        <end position="382"/>
    </location>
</feature>
<dbReference type="PANTHER" id="PTHR34218">
    <property type="entry name" value="PEPTIDASE S45 PENICILLIN AMIDASE"/>
    <property type="match status" value="1"/>
</dbReference>
<dbReference type="GO" id="GO:0017000">
    <property type="term" value="P:antibiotic biosynthetic process"/>
    <property type="evidence" value="ECO:0007669"/>
    <property type="project" value="InterPro"/>
</dbReference>
<evidence type="ECO:0000256" key="2">
    <source>
        <dbReference type="ARBA" id="ARBA00022729"/>
    </source>
</evidence>
<dbReference type="GO" id="GO:0016811">
    <property type="term" value="F:hydrolase activity, acting on carbon-nitrogen (but not peptide) bonds, in linear amides"/>
    <property type="evidence" value="ECO:0007669"/>
    <property type="project" value="InterPro"/>
</dbReference>
<evidence type="ECO:0000256" key="4">
    <source>
        <dbReference type="ARBA" id="ARBA00023145"/>
    </source>
</evidence>
<evidence type="ECO:0008006" key="8">
    <source>
        <dbReference type="Google" id="ProtNLM"/>
    </source>
</evidence>
<dbReference type="InterPro" id="IPR029055">
    <property type="entry name" value="Ntn_hydrolases_N"/>
</dbReference>
<dbReference type="Proteomes" id="UP000568380">
    <property type="component" value="Unassembled WGS sequence"/>
</dbReference>
<comment type="caution">
    <text evidence="6">The sequence shown here is derived from an EMBL/GenBank/DDBJ whole genome shotgun (WGS) entry which is preliminary data.</text>
</comment>
<organism evidence="6 7">
    <name type="scientific">Nonomuraea endophytica</name>
    <dbReference type="NCBI Taxonomy" id="714136"/>
    <lineage>
        <taxon>Bacteria</taxon>
        <taxon>Bacillati</taxon>
        <taxon>Actinomycetota</taxon>
        <taxon>Actinomycetes</taxon>
        <taxon>Streptosporangiales</taxon>
        <taxon>Streptosporangiaceae</taxon>
        <taxon>Nonomuraea</taxon>
    </lineage>
</organism>
<dbReference type="Gene3D" id="1.10.439.10">
    <property type="entry name" value="Penicillin Amidohydrolase, domain 1"/>
    <property type="match status" value="1"/>
</dbReference>
<dbReference type="Gene3D" id="2.30.120.10">
    <property type="match status" value="1"/>
</dbReference>
<dbReference type="Pfam" id="PF01804">
    <property type="entry name" value="Penicil_amidase"/>
    <property type="match status" value="1"/>
</dbReference>
<keyword evidence="4" id="KW-0865">Zymogen</keyword>
<dbReference type="Gene3D" id="1.10.1400.10">
    <property type="match status" value="1"/>
</dbReference>
<protein>
    <recommendedName>
        <fullName evidence="8">Penicillin acylase family protein</fullName>
    </recommendedName>
</protein>
<comment type="similarity">
    <text evidence="1">Belongs to the peptidase S45 family.</text>
</comment>
<dbReference type="InterPro" id="IPR023343">
    <property type="entry name" value="Penicillin_amidase_dom1"/>
</dbReference>
<sequence length="631" mass="68563">MDNSWGSVRIHRDPYGTPLLDATSEPAAYFGLGYAQAQDDLRGVLNQYRLVRGELGEPERDANQRRWQVLEEARRGFDSLPAELRECYVAFMAGIAAWMDEHPADVPAWAPPLEPALPIGVNRTVMLYWVIVDAITALRAAGVTPAAPASELDRALVPPGSNAWVLRPWRTAAGETILVSDPHLPFGGAFEMYEAVVKGGDLHYTGFGFLGAMLPPLAHNRDVAWGLTTGGPRVSDAYRIEVDGDVYRYDGETREVLEYEGHAYVLHNGVIAPVVARDDAAVYVVCTPYMGRAGQTERQFMAMLRARDTGALRAALDACDFPPQNLLAADSAGDCFYLRTGRVPVRDFETRGVHDGKPGVRDSERGVRDSKQGVQDGKRGVLDGNTSATAWKGIRAAAELVQLANPVSGYLQNCNTAPDTVAPDPALSPGHWHRDAFNDEAGRDTSRGRRSVELLSRAYATDVEEVTAWALEDRWMDTPLWQARLADAAAADPARVAGWPGGHRLLLRRLLGFDGHAAPDSVDAMVWLAWRSAAEDPLDALEKVAPAVPDETYGEAHRLAPGVPGRGGALLELEVPLRATYFSGGRAYAGGPCLRIVAFGPYGMRSWSVSMPGQAELYGRGEVKPIMFDPS</sequence>
<keyword evidence="2" id="KW-0732">Signal</keyword>
<evidence type="ECO:0000256" key="1">
    <source>
        <dbReference type="ARBA" id="ARBA00006586"/>
    </source>
</evidence>
<reference evidence="6 7" key="1">
    <citation type="submission" date="2020-08" db="EMBL/GenBank/DDBJ databases">
        <title>Genomic Encyclopedia of Type Strains, Phase IV (KMG-IV): sequencing the most valuable type-strain genomes for metagenomic binning, comparative biology and taxonomic classification.</title>
        <authorList>
            <person name="Goeker M."/>
        </authorList>
    </citation>
    <scope>NUCLEOTIDE SEQUENCE [LARGE SCALE GENOMIC DNA]</scope>
    <source>
        <strain evidence="6 7">DSM 45385</strain>
    </source>
</reference>
<name>A0A7W8A9C4_9ACTN</name>
<dbReference type="Gene3D" id="3.60.20.10">
    <property type="entry name" value="Glutamine Phosphoribosylpyrophosphate, subunit 1, domain 1"/>
    <property type="match status" value="1"/>
</dbReference>
<feature type="compositionally biased region" description="Basic and acidic residues" evidence="5">
    <location>
        <begin position="350"/>
        <end position="381"/>
    </location>
</feature>
<dbReference type="InterPro" id="IPR043146">
    <property type="entry name" value="Penicillin_amidase_N_B-knob"/>
</dbReference>
<keyword evidence="7" id="KW-1185">Reference proteome</keyword>
<dbReference type="AlphaFoldDB" id="A0A7W8A9C4"/>
<feature type="compositionally biased region" description="Basic and acidic residues" evidence="5">
    <location>
        <begin position="432"/>
        <end position="448"/>
    </location>
</feature>